<feature type="domain" description="Velvet" evidence="7">
    <location>
        <begin position="83"/>
        <end position="283"/>
    </location>
</feature>
<keyword evidence="3" id="KW-0805">Transcription regulation</keyword>
<feature type="compositionally biased region" description="Basic and acidic residues" evidence="6">
    <location>
        <begin position="512"/>
        <end position="528"/>
    </location>
</feature>
<reference evidence="8 9" key="1">
    <citation type="submission" date="2016-06" db="EMBL/GenBank/DDBJ databases">
        <title>Evolution of pathogenesis and genome organization in the Tremellales.</title>
        <authorList>
            <person name="Cuomo C."/>
            <person name="Litvintseva A."/>
            <person name="Heitman J."/>
            <person name="Chen Y."/>
            <person name="Sun S."/>
            <person name="Springer D."/>
            <person name="Dromer F."/>
            <person name="Young S."/>
            <person name="Zeng Q."/>
            <person name="Chapman S."/>
            <person name="Gujja S."/>
            <person name="Saif S."/>
            <person name="Birren B."/>
        </authorList>
    </citation>
    <scope>NUCLEOTIDE SEQUENCE [LARGE SCALE GENOMIC DNA]</scope>
    <source>
        <strain evidence="8 9">CBS 6039</strain>
    </source>
</reference>
<gene>
    <name evidence="8" type="ORF">L202_07153</name>
</gene>
<feature type="region of interest" description="Disordered" evidence="6">
    <location>
        <begin position="1"/>
        <end position="59"/>
    </location>
</feature>
<organism evidence="8 9">
    <name type="scientific">Cryptococcus amylolentus CBS 6039</name>
    <dbReference type="NCBI Taxonomy" id="1295533"/>
    <lineage>
        <taxon>Eukaryota</taxon>
        <taxon>Fungi</taxon>
        <taxon>Dikarya</taxon>
        <taxon>Basidiomycota</taxon>
        <taxon>Agaricomycotina</taxon>
        <taxon>Tremellomycetes</taxon>
        <taxon>Tremellales</taxon>
        <taxon>Cryptococcaceae</taxon>
        <taxon>Cryptococcus</taxon>
    </lineage>
</organism>
<dbReference type="Proteomes" id="UP000094065">
    <property type="component" value="Unassembled WGS sequence"/>
</dbReference>
<dbReference type="PANTHER" id="PTHR33572">
    <property type="entry name" value="SPORE DEVELOPMENT REGULATOR VOSA"/>
    <property type="match status" value="1"/>
</dbReference>
<evidence type="ECO:0000256" key="3">
    <source>
        <dbReference type="ARBA" id="ARBA00023015"/>
    </source>
</evidence>
<dbReference type="AlphaFoldDB" id="A0A1E3HET2"/>
<dbReference type="GO" id="GO:0005634">
    <property type="term" value="C:nucleus"/>
    <property type="evidence" value="ECO:0007669"/>
    <property type="project" value="UniProtKB-SubCell"/>
</dbReference>
<dbReference type="RefSeq" id="XP_018990629.1">
    <property type="nucleotide sequence ID" value="XM_019141822.1"/>
</dbReference>
<dbReference type="OrthoDB" id="5599552at2759"/>
<dbReference type="Pfam" id="PF11754">
    <property type="entry name" value="Velvet"/>
    <property type="match status" value="2"/>
</dbReference>
<feature type="compositionally biased region" description="Basic and acidic residues" evidence="6">
    <location>
        <begin position="457"/>
        <end position="468"/>
    </location>
</feature>
<feature type="compositionally biased region" description="Pro residues" evidence="6">
    <location>
        <begin position="353"/>
        <end position="391"/>
    </location>
</feature>
<protein>
    <recommendedName>
        <fullName evidence="7">Velvet domain-containing protein</fullName>
    </recommendedName>
</protein>
<dbReference type="GO" id="GO:0030435">
    <property type="term" value="P:sporulation resulting in formation of a cellular spore"/>
    <property type="evidence" value="ECO:0007669"/>
    <property type="project" value="UniProtKB-KW"/>
</dbReference>
<dbReference type="InterPro" id="IPR038491">
    <property type="entry name" value="Velvet_dom_sf"/>
</dbReference>
<evidence type="ECO:0000256" key="2">
    <source>
        <dbReference type="ARBA" id="ARBA00022969"/>
    </source>
</evidence>
<dbReference type="InterPro" id="IPR021740">
    <property type="entry name" value="Velvet"/>
</dbReference>
<dbReference type="PANTHER" id="PTHR33572:SF18">
    <property type="entry name" value="SPORE DEVELOPMENT REGULATOR VOSA"/>
    <property type="match status" value="1"/>
</dbReference>
<keyword evidence="4" id="KW-0804">Transcription</keyword>
<dbReference type="PROSITE" id="PS51821">
    <property type="entry name" value="VELVET"/>
    <property type="match status" value="1"/>
</dbReference>
<feature type="compositionally biased region" description="Basic and acidic residues" evidence="6">
    <location>
        <begin position="23"/>
        <end position="41"/>
    </location>
</feature>
<dbReference type="Gene3D" id="2.60.40.3960">
    <property type="entry name" value="Velvet domain"/>
    <property type="match status" value="1"/>
</dbReference>
<feature type="compositionally biased region" description="Low complexity" evidence="6">
    <location>
        <begin position="529"/>
        <end position="540"/>
    </location>
</feature>
<dbReference type="InterPro" id="IPR037525">
    <property type="entry name" value="Velvet_dom"/>
</dbReference>
<accession>A0A1E3HET2</accession>
<feature type="region of interest" description="Disordered" evidence="6">
    <location>
        <begin position="279"/>
        <end position="676"/>
    </location>
</feature>
<evidence type="ECO:0000256" key="6">
    <source>
        <dbReference type="SAM" id="MobiDB-lite"/>
    </source>
</evidence>
<feature type="compositionally biased region" description="Low complexity" evidence="6">
    <location>
        <begin position="627"/>
        <end position="637"/>
    </location>
</feature>
<dbReference type="EMBL" id="AWGJ01000011">
    <property type="protein sequence ID" value="ODN74848.1"/>
    <property type="molecule type" value="Genomic_DNA"/>
</dbReference>
<evidence type="ECO:0000259" key="7">
    <source>
        <dbReference type="PROSITE" id="PS51821"/>
    </source>
</evidence>
<feature type="compositionally biased region" description="Basic and acidic residues" evidence="6">
    <location>
        <begin position="652"/>
        <end position="661"/>
    </location>
</feature>
<proteinExistence type="predicted"/>
<feature type="compositionally biased region" description="Basic residues" evidence="6">
    <location>
        <begin position="335"/>
        <end position="345"/>
    </location>
</feature>
<evidence type="ECO:0000313" key="9">
    <source>
        <dbReference type="Proteomes" id="UP000094065"/>
    </source>
</evidence>
<dbReference type="GeneID" id="30158462"/>
<comment type="caution">
    <text evidence="8">The sequence shown here is derived from an EMBL/GenBank/DDBJ whole genome shotgun (WGS) entry which is preliminary data.</text>
</comment>
<keyword evidence="5" id="KW-0539">Nucleus</keyword>
<comment type="subcellular location">
    <subcellularLocation>
        <location evidence="1">Nucleus</location>
    </subcellularLocation>
</comment>
<dbReference type="STRING" id="1295533.A0A1E3HET2"/>
<feature type="compositionally biased region" description="Low complexity" evidence="6">
    <location>
        <begin position="553"/>
        <end position="571"/>
    </location>
</feature>
<feature type="compositionally biased region" description="Gly residues" evidence="6">
    <location>
        <begin position="422"/>
        <end position="431"/>
    </location>
</feature>
<evidence type="ECO:0000256" key="1">
    <source>
        <dbReference type="ARBA" id="ARBA00004123"/>
    </source>
</evidence>
<sequence>MSVQSPRPVILSPPSHPPSHANPADRPDIQDQENERQREEAENQAGASGSGDKEKRGEKDGKWIQGIDYAYEYVPVIQKRQGRKNITYELIIRQQPMQARMCGVGDKSDRRPVDPTPIIQLKIIDQHGSDITPTDPRHNILRRPEPGPDGMTFMQSQSPISNPYYFLFACLVGGEEQEDELHVIDDGKTRFLTGTPVSSLYHLKDLDNTDAAFFVFPDLGVRKEGRYKLKLTLFEIVDQEVYYCTTMFTSTFSVYSAKKFPGMSKATDLSMSFAEQGLKIRVRKDPRQPAKTGPPTGKSKRKSSAADSEEDDALPPPPQVQSSKRSRGSSDYPPHAHHVPPHHVHPQAESRLHPPPPPPDAYYPYPPPSHTHPYGYPPPGHAMPPPPPPSAYEPYRRQSMQSPAGYHPGLPHPSQHGYPAGYYGGSAGGRGRPATHPVPGPGRHHQSMPPHPGYMQDSRDPRDPRDPRSALPSPSSHGHTYPPPSAGGYSPFPGAGDYERSGVPWPQGPAPGERERERRGLPRPEELGSSRPGSRGHSSHAPSGSRHHPYGHPSSSRQPLSPRSRTSPSRPVLVTSPERGFLRPPSASRESSLGLPPAPPSAGGGRERRGSPLMLPPLTRSPGSIGGSLSLGAAGALVSESNERGSISEPSGRGKEGERPDSSAGKNKMGLGNLLG</sequence>
<evidence type="ECO:0000256" key="5">
    <source>
        <dbReference type="ARBA" id="ARBA00023242"/>
    </source>
</evidence>
<evidence type="ECO:0000313" key="8">
    <source>
        <dbReference type="EMBL" id="ODN74848.1"/>
    </source>
</evidence>
<name>A0A1E3HET2_9TREE</name>
<feature type="compositionally biased region" description="Low complexity" evidence="6">
    <location>
        <begin position="665"/>
        <end position="676"/>
    </location>
</feature>
<keyword evidence="2" id="KW-0749">Sporulation</keyword>
<keyword evidence="9" id="KW-1185">Reference proteome</keyword>
<evidence type="ECO:0000256" key="4">
    <source>
        <dbReference type="ARBA" id="ARBA00023163"/>
    </source>
</evidence>